<protein>
    <submittedName>
        <fullName evidence="2">FANCI_S1 domain-containing protein</fullName>
    </submittedName>
</protein>
<keyword evidence="3" id="KW-1185">Reference proteome</keyword>
<reference evidence="3" key="1">
    <citation type="submission" date="2014-03" db="EMBL/GenBank/DDBJ databases">
        <authorList>
            <person name="Aksoy S."/>
            <person name="Warren W."/>
            <person name="Wilson R.K."/>
        </authorList>
    </citation>
    <scope>NUCLEOTIDE SEQUENCE [LARGE SCALE GENOMIC DNA]</scope>
    <source>
        <strain evidence="3">IAEA</strain>
    </source>
</reference>
<reference evidence="2" key="2">
    <citation type="submission" date="2020-05" db="UniProtKB">
        <authorList>
            <consortium name="EnsemblMetazoa"/>
        </authorList>
    </citation>
    <scope>IDENTIFICATION</scope>
    <source>
        <strain evidence="2">IAEA</strain>
    </source>
</reference>
<dbReference type="Proteomes" id="UP000092445">
    <property type="component" value="Unassembled WGS sequence"/>
</dbReference>
<dbReference type="InterPro" id="IPR029308">
    <property type="entry name" value="FANCI_S1"/>
</dbReference>
<dbReference type="EnsemblMetazoa" id="GPAI001514-RA">
    <property type="protein sequence ID" value="GPAI001514-PA"/>
    <property type="gene ID" value="GPAI001514"/>
</dbReference>
<feature type="domain" description="FANCI solenoid 1" evidence="1">
    <location>
        <begin position="4"/>
        <end position="140"/>
    </location>
</feature>
<evidence type="ECO:0000313" key="3">
    <source>
        <dbReference type="Proteomes" id="UP000092445"/>
    </source>
</evidence>
<accession>A0A1A9Z290</accession>
<name>A0A1A9Z290_GLOPL</name>
<sequence>MKMQTHDLIIRLCLDLQTFPNEHFIEILERCVNHLRVADPKCVAWKDLLPPVLHILTDRRTLVVNDITMGSPKYPLPKICLQMPWPNDVLTRHAGMSSREVLPHQHVDLEQIFKVLIDQNKDGKDMVTSDLINLVVYVLLKAKQSSSLQQKTTNFLTEFIGKPFIVGHSIIKKLPEWMR</sequence>
<dbReference type="VEuPathDB" id="VectorBase:GPAI001514"/>
<evidence type="ECO:0000313" key="2">
    <source>
        <dbReference type="EnsemblMetazoa" id="GPAI001514-PA"/>
    </source>
</evidence>
<dbReference type="STRING" id="7398.A0A1A9Z290"/>
<dbReference type="Pfam" id="PF14675">
    <property type="entry name" value="FANCI_S1"/>
    <property type="match status" value="1"/>
</dbReference>
<proteinExistence type="predicted"/>
<evidence type="ECO:0000259" key="1">
    <source>
        <dbReference type="Pfam" id="PF14675"/>
    </source>
</evidence>
<dbReference type="AlphaFoldDB" id="A0A1A9Z290"/>
<organism evidence="2 3">
    <name type="scientific">Glossina pallidipes</name>
    <name type="common">Tsetse fly</name>
    <dbReference type="NCBI Taxonomy" id="7398"/>
    <lineage>
        <taxon>Eukaryota</taxon>
        <taxon>Metazoa</taxon>
        <taxon>Ecdysozoa</taxon>
        <taxon>Arthropoda</taxon>
        <taxon>Hexapoda</taxon>
        <taxon>Insecta</taxon>
        <taxon>Pterygota</taxon>
        <taxon>Neoptera</taxon>
        <taxon>Endopterygota</taxon>
        <taxon>Diptera</taxon>
        <taxon>Brachycera</taxon>
        <taxon>Muscomorpha</taxon>
        <taxon>Hippoboscoidea</taxon>
        <taxon>Glossinidae</taxon>
        <taxon>Glossina</taxon>
    </lineage>
</organism>